<reference evidence="2 3" key="1">
    <citation type="submission" date="2017-04" db="EMBL/GenBank/DDBJ databases">
        <authorList>
            <person name="Varghese N."/>
            <person name="Submissions S."/>
        </authorList>
    </citation>
    <scope>NUCLEOTIDE SEQUENCE [LARGE SCALE GENOMIC DNA]</scope>
    <source>
        <strain evidence="2 3">VKM Ac-1784</strain>
    </source>
</reference>
<dbReference type="PANTHER" id="PTHR33164:SF43">
    <property type="entry name" value="HTH-TYPE TRANSCRIPTIONAL REPRESSOR YETL"/>
    <property type="match status" value="1"/>
</dbReference>
<proteinExistence type="predicted"/>
<dbReference type="Pfam" id="PF12802">
    <property type="entry name" value="MarR_2"/>
    <property type="match status" value="1"/>
</dbReference>
<dbReference type="GO" id="GO:0003677">
    <property type="term" value="F:DNA binding"/>
    <property type="evidence" value="ECO:0007669"/>
    <property type="project" value="UniProtKB-KW"/>
</dbReference>
<dbReference type="PROSITE" id="PS50995">
    <property type="entry name" value="HTH_MARR_2"/>
    <property type="match status" value="1"/>
</dbReference>
<sequence>MMTDASLPEQLWFEVRKAATLMERRAESVVMAKTGVTLGLFMVLSVLHARDTPVSQQAIADRLGLTKGTVSRLLESARREGYVTSEVAAASRRERAVALAASGREVVEAGDAALALSDLADFAAKDPATALAVIGGLRGFIASMEVNP</sequence>
<feature type="domain" description="HTH marR-type" evidence="1">
    <location>
        <begin position="8"/>
        <end position="139"/>
    </location>
</feature>
<dbReference type="SMART" id="SM00347">
    <property type="entry name" value="HTH_MARR"/>
    <property type="match status" value="1"/>
</dbReference>
<evidence type="ECO:0000313" key="2">
    <source>
        <dbReference type="EMBL" id="SMQ71238.1"/>
    </source>
</evidence>
<protein>
    <submittedName>
        <fullName evidence="2">DNA-binding transcriptional regulator, MarR family</fullName>
    </submittedName>
</protein>
<dbReference type="Proteomes" id="UP000194464">
    <property type="component" value="Unassembled WGS sequence"/>
</dbReference>
<organism evidence="2 3">
    <name type="scientific">Plantibacter elymi</name>
    <name type="common">nom. nud.</name>
    <dbReference type="NCBI Taxonomy" id="199708"/>
    <lineage>
        <taxon>Bacteria</taxon>
        <taxon>Bacillati</taxon>
        <taxon>Actinomycetota</taxon>
        <taxon>Actinomycetes</taxon>
        <taxon>Micrococcales</taxon>
        <taxon>Microbacteriaceae</taxon>
        <taxon>Plantibacter</taxon>
    </lineage>
</organism>
<evidence type="ECO:0000313" key="3">
    <source>
        <dbReference type="Proteomes" id="UP000194464"/>
    </source>
</evidence>
<evidence type="ECO:0000259" key="1">
    <source>
        <dbReference type="PROSITE" id="PS50995"/>
    </source>
</evidence>
<dbReference type="Gene3D" id="1.10.10.10">
    <property type="entry name" value="Winged helix-like DNA-binding domain superfamily/Winged helix DNA-binding domain"/>
    <property type="match status" value="1"/>
</dbReference>
<dbReference type="InterPro" id="IPR036390">
    <property type="entry name" value="WH_DNA-bd_sf"/>
</dbReference>
<dbReference type="InterPro" id="IPR036388">
    <property type="entry name" value="WH-like_DNA-bd_sf"/>
</dbReference>
<accession>A0ABY1RE43</accession>
<dbReference type="PANTHER" id="PTHR33164">
    <property type="entry name" value="TRANSCRIPTIONAL REGULATOR, MARR FAMILY"/>
    <property type="match status" value="1"/>
</dbReference>
<dbReference type="RefSeq" id="WP_086474262.1">
    <property type="nucleotide sequence ID" value="NZ_FXWJ01000003.1"/>
</dbReference>
<dbReference type="InterPro" id="IPR000835">
    <property type="entry name" value="HTH_MarR-typ"/>
</dbReference>
<gene>
    <name evidence="2" type="ORF">SAMN06295909_2503</name>
</gene>
<keyword evidence="2" id="KW-0238">DNA-binding</keyword>
<dbReference type="EMBL" id="FXWJ01000003">
    <property type="protein sequence ID" value="SMQ71238.1"/>
    <property type="molecule type" value="Genomic_DNA"/>
</dbReference>
<comment type="caution">
    <text evidence="2">The sequence shown here is derived from an EMBL/GenBank/DDBJ whole genome shotgun (WGS) entry which is preliminary data.</text>
</comment>
<keyword evidence="3" id="KW-1185">Reference proteome</keyword>
<name>A0ABY1RE43_9MICO</name>
<dbReference type="SUPFAM" id="SSF46785">
    <property type="entry name" value="Winged helix' DNA-binding domain"/>
    <property type="match status" value="1"/>
</dbReference>
<dbReference type="InterPro" id="IPR039422">
    <property type="entry name" value="MarR/SlyA-like"/>
</dbReference>